<evidence type="ECO:0000313" key="5">
    <source>
        <dbReference type="EMBL" id="KDA53483.1"/>
    </source>
</evidence>
<dbReference type="EMBL" id="JMFG01000020">
    <property type="protein sequence ID" value="KDA53483.1"/>
    <property type="molecule type" value="Genomic_DNA"/>
</dbReference>
<protein>
    <submittedName>
        <fullName evidence="3">DUF2062 domain-containing protein</fullName>
    </submittedName>
</protein>
<organism evidence="5 6">
    <name type="scientific">Thermoanaerobaculum aquaticum</name>
    <dbReference type="NCBI Taxonomy" id="1312852"/>
    <lineage>
        <taxon>Bacteria</taxon>
        <taxon>Pseudomonadati</taxon>
        <taxon>Acidobacteriota</taxon>
        <taxon>Thermoanaerobaculia</taxon>
        <taxon>Thermoanaerobaculales</taxon>
        <taxon>Thermoanaerobaculaceae</taxon>
        <taxon>Thermoanaerobaculum</taxon>
    </lineage>
</organism>
<dbReference type="Proteomes" id="UP000027284">
    <property type="component" value="Unassembled WGS sequence"/>
</dbReference>
<keyword evidence="1" id="KW-0812">Transmembrane</keyword>
<dbReference type="AlphaFoldDB" id="A0A062XRP3"/>
<dbReference type="Pfam" id="PF09835">
    <property type="entry name" value="DUF2062"/>
    <property type="match status" value="1"/>
</dbReference>
<dbReference type="InterPro" id="IPR018639">
    <property type="entry name" value="DUF2062"/>
</dbReference>
<feature type="transmembrane region" description="Helical" evidence="1">
    <location>
        <begin position="24"/>
        <end position="53"/>
    </location>
</feature>
<reference evidence="5 6" key="1">
    <citation type="submission" date="2014-04" db="EMBL/GenBank/DDBJ databases">
        <title>The Genome Sequence of Thermoanaerobaculum aquaticum MP-01, The First Cultivated Group 23 Acidobacterium.</title>
        <authorList>
            <person name="Stamps B.W."/>
            <person name="Losey N.A."/>
            <person name="Lawson P.A."/>
            <person name="Stevenson B.S."/>
        </authorList>
    </citation>
    <scope>NUCLEOTIDE SEQUENCE [LARGE SCALE GENOMIC DNA]</scope>
    <source>
        <strain evidence="5 6">MP-01</strain>
    </source>
</reference>
<dbReference type="PANTHER" id="PTHR40547">
    <property type="entry name" value="SLL0298 PROTEIN"/>
    <property type="match status" value="1"/>
</dbReference>
<evidence type="ECO:0000313" key="3">
    <source>
        <dbReference type="EMBL" id="HEQ88810.1"/>
    </source>
</evidence>
<comment type="caution">
    <text evidence="5">The sequence shown here is derived from an EMBL/GenBank/DDBJ whole genome shotgun (WGS) entry which is preliminary data.</text>
</comment>
<dbReference type="EMBL" id="DSHW01000404">
    <property type="protein sequence ID" value="HEQ88810.1"/>
    <property type="molecule type" value="Genomic_DNA"/>
</dbReference>
<gene>
    <name evidence="5" type="ORF">EG19_04550</name>
    <name evidence="3" type="ORF">ENP06_05295</name>
    <name evidence="4" type="ORF">ENQ31_03305</name>
</gene>
<evidence type="ECO:0000313" key="4">
    <source>
        <dbReference type="EMBL" id="HET47175.1"/>
    </source>
</evidence>
<dbReference type="STRING" id="1312852.EG19_04550"/>
<keyword evidence="6" id="KW-1185">Reference proteome</keyword>
<evidence type="ECO:0000259" key="2">
    <source>
        <dbReference type="Pfam" id="PF09835"/>
    </source>
</evidence>
<name>A0A062XRP3_9BACT</name>
<dbReference type="PANTHER" id="PTHR40547:SF1">
    <property type="entry name" value="SLL0298 PROTEIN"/>
    <property type="match status" value="1"/>
</dbReference>
<sequence>MSWQAIKERLAHALGHHQSPNILAASWACGVAISLSPFLGLHTVLALALAFAFRLNKVDVLLGTLLINPWTLAPYSLVAVSLGKLITGKAMPFTTHLPHPTDLLDGSFWRAQEAAVAPLLLNWTVGASLCSLVGGTAVYLAVRFLAARRRRALPPAASPAEP</sequence>
<proteinExistence type="predicted"/>
<feature type="transmembrane region" description="Helical" evidence="1">
    <location>
        <begin position="120"/>
        <end position="142"/>
    </location>
</feature>
<feature type="domain" description="DUF2062" evidence="2">
    <location>
        <begin position="5"/>
        <end position="151"/>
    </location>
</feature>
<evidence type="ECO:0000256" key="1">
    <source>
        <dbReference type="SAM" id="Phobius"/>
    </source>
</evidence>
<dbReference type="OrthoDB" id="7360463at2"/>
<keyword evidence="1" id="KW-1133">Transmembrane helix</keyword>
<dbReference type="EMBL" id="DSMR01000236">
    <property type="protein sequence ID" value="HET47175.1"/>
    <property type="molecule type" value="Genomic_DNA"/>
</dbReference>
<evidence type="ECO:0000313" key="6">
    <source>
        <dbReference type="Proteomes" id="UP000027284"/>
    </source>
</evidence>
<feature type="transmembrane region" description="Helical" evidence="1">
    <location>
        <begin position="60"/>
        <end position="82"/>
    </location>
</feature>
<accession>A0A062XRP3</accession>
<dbReference type="RefSeq" id="WP_053335063.1">
    <property type="nucleotide sequence ID" value="NZ_JMFG01000020.1"/>
</dbReference>
<keyword evidence="1" id="KW-0472">Membrane</keyword>
<reference evidence="3" key="2">
    <citation type="journal article" date="2020" name="mSystems">
        <title>Genome- and Community-Level Interaction Insights into Carbon Utilization and Element Cycling Functions of Hydrothermarchaeota in Hydrothermal Sediment.</title>
        <authorList>
            <person name="Zhou Z."/>
            <person name="Liu Y."/>
            <person name="Xu W."/>
            <person name="Pan J."/>
            <person name="Luo Z.H."/>
            <person name="Li M."/>
        </authorList>
    </citation>
    <scope>NUCLEOTIDE SEQUENCE [LARGE SCALE GENOMIC DNA]</scope>
    <source>
        <strain evidence="3">SpSt-186</strain>
        <strain evidence="4">SpSt-299</strain>
    </source>
</reference>